<accession>A0A1B7TEH9</accession>
<feature type="compositionally biased region" description="Basic and acidic residues" evidence="2">
    <location>
        <begin position="311"/>
        <end position="326"/>
    </location>
</feature>
<dbReference type="InterPro" id="IPR024312">
    <property type="entry name" value="TACC_fungi"/>
</dbReference>
<comment type="caution">
    <text evidence="3">The sequence shown here is derived from an EMBL/GenBank/DDBJ whole genome shotgun (WGS) entry which is preliminary data.</text>
</comment>
<feature type="region of interest" description="Disordered" evidence="2">
    <location>
        <begin position="1"/>
        <end position="30"/>
    </location>
</feature>
<feature type="coiled-coil region" evidence="1">
    <location>
        <begin position="546"/>
        <end position="594"/>
    </location>
</feature>
<feature type="coiled-coil region" evidence="1">
    <location>
        <begin position="700"/>
        <end position="738"/>
    </location>
</feature>
<dbReference type="OrthoDB" id="3972402at2759"/>
<dbReference type="Pfam" id="PF12709">
    <property type="entry name" value="Fungal_TACC"/>
    <property type="match status" value="1"/>
</dbReference>
<keyword evidence="1" id="KW-0175">Coiled coil</keyword>
<evidence type="ECO:0000313" key="3">
    <source>
        <dbReference type="EMBL" id="OBA27156.1"/>
    </source>
</evidence>
<feature type="compositionally biased region" description="Polar residues" evidence="2">
    <location>
        <begin position="346"/>
        <end position="358"/>
    </location>
</feature>
<evidence type="ECO:0000256" key="1">
    <source>
        <dbReference type="SAM" id="Coils"/>
    </source>
</evidence>
<feature type="coiled-coil region" evidence="1">
    <location>
        <begin position="638"/>
        <end position="665"/>
    </location>
</feature>
<feature type="compositionally biased region" description="Low complexity" evidence="2">
    <location>
        <begin position="330"/>
        <end position="345"/>
    </location>
</feature>
<reference evidence="4" key="1">
    <citation type="journal article" date="2016" name="Proc. Natl. Acad. Sci. U.S.A.">
        <title>Comparative genomics of biotechnologically important yeasts.</title>
        <authorList>
            <person name="Riley R."/>
            <person name="Haridas S."/>
            <person name="Wolfe K.H."/>
            <person name="Lopes M.R."/>
            <person name="Hittinger C.T."/>
            <person name="Goeker M."/>
            <person name="Salamov A.A."/>
            <person name="Wisecaver J.H."/>
            <person name="Long T.M."/>
            <person name="Calvey C.H."/>
            <person name="Aerts A.L."/>
            <person name="Barry K.W."/>
            <person name="Choi C."/>
            <person name="Clum A."/>
            <person name="Coughlan A.Y."/>
            <person name="Deshpande S."/>
            <person name="Douglass A.P."/>
            <person name="Hanson S.J."/>
            <person name="Klenk H.-P."/>
            <person name="LaButti K.M."/>
            <person name="Lapidus A."/>
            <person name="Lindquist E.A."/>
            <person name="Lipzen A.M."/>
            <person name="Meier-Kolthoff J.P."/>
            <person name="Ohm R.A."/>
            <person name="Otillar R.P."/>
            <person name="Pangilinan J.L."/>
            <person name="Peng Y."/>
            <person name="Rokas A."/>
            <person name="Rosa C.A."/>
            <person name="Scheuner C."/>
            <person name="Sibirny A.A."/>
            <person name="Slot J.C."/>
            <person name="Stielow J.B."/>
            <person name="Sun H."/>
            <person name="Kurtzman C.P."/>
            <person name="Blackwell M."/>
            <person name="Grigoriev I.V."/>
            <person name="Jeffries T.W."/>
        </authorList>
    </citation>
    <scope>NUCLEOTIDE SEQUENCE [LARGE SCALE GENOMIC DNA]</scope>
    <source>
        <strain evidence="4">NRRL Y-1626</strain>
    </source>
</reference>
<evidence type="ECO:0000313" key="4">
    <source>
        <dbReference type="Proteomes" id="UP000092321"/>
    </source>
</evidence>
<feature type="region of interest" description="Disordered" evidence="2">
    <location>
        <begin position="308"/>
        <end position="363"/>
    </location>
</feature>
<organism evidence="3 4">
    <name type="scientific">Hanseniaspora valbyensis NRRL Y-1626</name>
    <dbReference type="NCBI Taxonomy" id="766949"/>
    <lineage>
        <taxon>Eukaryota</taxon>
        <taxon>Fungi</taxon>
        <taxon>Dikarya</taxon>
        <taxon>Ascomycota</taxon>
        <taxon>Saccharomycotina</taxon>
        <taxon>Saccharomycetes</taxon>
        <taxon>Saccharomycodales</taxon>
        <taxon>Saccharomycodaceae</taxon>
        <taxon>Hanseniaspora</taxon>
    </lineage>
</organism>
<sequence length="750" mass="85774">MLPTKSKENNQKKSPDKKRTSSSNNTSIGKINTHGLLLNKIVFSPPKDEDHYREMDIDEGVINVRSNHNVITNQPIANTKSYNTSGNENDEYAILDDLENASVVKDDEFTSDQKFAPILKMNNTGKLKFFTKLQQVQPSLVPAASITGKVQFKELNHDSNEDLSMMQEEDEEDVDVLSSPKYQLHGNDTNKMALNNNHLKRKVNIMEVDDEVDVLHKNDDSNHSIQLNSGVNKLNLNFDMSDSEGDNSNNSNIEIGNILQEKFKLQANDTDKRDVVNKDDFGQYRNVINEADVSIDAVVRGEENINIWTSPDKRTSGDSNKGKVESPLKNISINLNDNSDISSSSAQKKSLTNKLNHQNLNSSLLDRNSSKFLRLSPSGNRNNYADKENQIHQRVIPSSPSILSSRKKLKSLPKLPPNHMNSPMLIVKMMCPLSKPPANLDLDMSSSIKSSRNNSPLRNFNIENDSQLKQSNRVSKLKSPMEINKNINISQYMNNQKNDLNTLMKVINNMQNNVSKLANIPSEMNSVNSVEFINLKQKYELEFEAKMRLDTQNEQLLLRVSRLEKELAESHKKINKLESQILNKNQREFEMENKYNQLEMELNNGTNKLKEELECIKKENLENVEKLKILESSNTEKLNALTKERDDLLNDINSKKELISNLNKSVSEFEKTHEEGLSKLSTELYEQYSKKHEDKLNHLKQSYTQALNSLKKLVHSLRDEVTKKNEEINKLKQQVLNNNQINTRRSGYHR</sequence>
<proteinExistence type="predicted"/>
<dbReference type="EMBL" id="LXPE01000010">
    <property type="protein sequence ID" value="OBA27156.1"/>
    <property type="molecule type" value="Genomic_DNA"/>
</dbReference>
<feature type="compositionally biased region" description="Polar residues" evidence="2">
    <location>
        <begin position="21"/>
        <end position="30"/>
    </location>
</feature>
<protein>
    <submittedName>
        <fullName evidence="3">Uncharacterized protein</fullName>
    </submittedName>
</protein>
<gene>
    <name evidence="3" type="ORF">HANVADRAFT_52463</name>
</gene>
<feature type="compositionally biased region" description="Basic and acidic residues" evidence="2">
    <location>
        <begin position="1"/>
        <end position="19"/>
    </location>
</feature>
<evidence type="ECO:0000256" key="2">
    <source>
        <dbReference type="SAM" id="MobiDB-lite"/>
    </source>
</evidence>
<dbReference type="AlphaFoldDB" id="A0A1B7TEH9"/>
<keyword evidence="4" id="KW-1185">Reference proteome</keyword>
<name>A0A1B7TEH9_9ASCO</name>
<dbReference type="Proteomes" id="UP000092321">
    <property type="component" value="Unassembled WGS sequence"/>
</dbReference>